<dbReference type="Proteomes" id="UP001217089">
    <property type="component" value="Unassembled WGS sequence"/>
</dbReference>
<gene>
    <name evidence="2" type="ORF">KUTeg_018938</name>
</gene>
<reference evidence="2 3" key="1">
    <citation type="submission" date="2022-12" db="EMBL/GenBank/DDBJ databases">
        <title>Chromosome-level genome of Tegillarca granosa.</title>
        <authorList>
            <person name="Kim J."/>
        </authorList>
    </citation>
    <scope>NUCLEOTIDE SEQUENCE [LARGE SCALE GENOMIC DNA]</scope>
    <source>
        <strain evidence="2">Teg-2019</strain>
        <tissue evidence="2">Adductor muscle</tissue>
    </source>
</reference>
<evidence type="ECO:0000259" key="1">
    <source>
        <dbReference type="Pfam" id="PF12166"/>
    </source>
</evidence>
<accession>A0ABQ9EB31</accession>
<dbReference type="Pfam" id="PF12166">
    <property type="entry name" value="Piezo_cap"/>
    <property type="match status" value="1"/>
</dbReference>
<dbReference type="InterPro" id="IPR027272">
    <property type="entry name" value="Piezo"/>
</dbReference>
<proteinExistence type="predicted"/>
<feature type="domain" description="Piezo non-specific cation channel cap" evidence="1">
    <location>
        <begin position="7"/>
        <end position="50"/>
    </location>
</feature>
<evidence type="ECO:0000313" key="3">
    <source>
        <dbReference type="Proteomes" id="UP001217089"/>
    </source>
</evidence>
<organism evidence="2 3">
    <name type="scientific">Tegillarca granosa</name>
    <name type="common">Malaysian cockle</name>
    <name type="synonym">Anadara granosa</name>
    <dbReference type="NCBI Taxonomy" id="220873"/>
    <lineage>
        <taxon>Eukaryota</taxon>
        <taxon>Metazoa</taxon>
        <taxon>Spiralia</taxon>
        <taxon>Lophotrochozoa</taxon>
        <taxon>Mollusca</taxon>
        <taxon>Bivalvia</taxon>
        <taxon>Autobranchia</taxon>
        <taxon>Pteriomorphia</taxon>
        <taxon>Arcoida</taxon>
        <taxon>Arcoidea</taxon>
        <taxon>Arcidae</taxon>
        <taxon>Tegillarca</taxon>
    </lineage>
</organism>
<name>A0ABQ9EB31_TEGGR</name>
<dbReference type="PANTHER" id="PTHR13167:SF25">
    <property type="entry name" value="PIEZO-TYPE MECHANOSENSITIVE ION CHANNEL COMPONENT"/>
    <property type="match status" value="1"/>
</dbReference>
<evidence type="ECO:0000313" key="2">
    <source>
        <dbReference type="EMBL" id="KAJ8302542.1"/>
    </source>
</evidence>
<dbReference type="PANTHER" id="PTHR13167">
    <property type="entry name" value="PIEZO-TYPE MECHANOSENSITIVE ION CHANNEL COMPONENT"/>
    <property type="match status" value="1"/>
</dbReference>
<dbReference type="InterPro" id="IPR031334">
    <property type="entry name" value="Piezo_cap_dom"/>
</dbReference>
<dbReference type="EMBL" id="JARBDR010000917">
    <property type="protein sequence ID" value="KAJ8302542.1"/>
    <property type="molecule type" value="Genomic_DNA"/>
</dbReference>
<comment type="caution">
    <text evidence="2">The sequence shown here is derived from an EMBL/GenBank/DDBJ whole genome shotgun (WGS) entry which is preliminary data.</text>
</comment>
<keyword evidence="3" id="KW-1185">Reference proteome</keyword>
<sequence length="64" mass="7726">MERAITNNILKTCLDLYLVREMREFRLEEDLFAKVLFVYRSSETCIKWTRLPQDQIITDAKKND</sequence>
<protein>
    <recommendedName>
        <fullName evidence="1">Piezo non-specific cation channel cap domain-containing protein</fullName>
    </recommendedName>
</protein>